<dbReference type="Pfam" id="PF10043">
    <property type="entry name" value="DUF2279"/>
    <property type="match status" value="1"/>
</dbReference>
<protein>
    <recommendedName>
        <fullName evidence="4">DUF2279 domain-containing protein</fullName>
    </recommendedName>
</protein>
<feature type="chain" id="PRO_5009185861" description="DUF2279 domain-containing protein" evidence="1">
    <location>
        <begin position="21"/>
        <end position="292"/>
    </location>
</feature>
<accession>A0A1E5T1Z3</accession>
<evidence type="ECO:0000313" key="2">
    <source>
        <dbReference type="EMBL" id="OEK05317.1"/>
    </source>
</evidence>
<evidence type="ECO:0008006" key="4">
    <source>
        <dbReference type="Google" id="ProtNLM"/>
    </source>
</evidence>
<name>A0A1E5T1Z3_9BACT</name>
<dbReference type="EMBL" id="MDGQ01000005">
    <property type="protein sequence ID" value="OEK05317.1"/>
    <property type="molecule type" value="Genomic_DNA"/>
</dbReference>
<evidence type="ECO:0000256" key="1">
    <source>
        <dbReference type="SAM" id="SignalP"/>
    </source>
</evidence>
<reference evidence="2 3" key="1">
    <citation type="submission" date="2016-08" db="EMBL/GenBank/DDBJ databases">
        <title>Draft genome of Fabibacter sp. strain SK-8.</title>
        <authorList>
            <person name="Wong S.-K."/>
            <person name="Hamasaki K."/>
            <person name="Yoshizawa S."/>
        </authorList>
    </citation>
    <scope>NUCLEOTIDE SEQUENCE [LARGE SCALE GENOMIC DNA]</scope>
    <source>
        <strain evidence="2 3">SK-8</strain>
    </source>
</reference>
<keyword evidence="1" id="KW-0732">Signal</keyword>
<sequence>MRAALLALFLLFSQSFTVFGQQVADEKDEKLNKILLYGGIGYGTTMLALSQAWYKEQGLEKFKFFNDNDEWLQVDKVGHTYSTYNLSRINYELLKKTKLSDRKAVFWSSAVSSLLLLPVEILDGFSPDFGFSYGDIIANTAGSGLFLGQQLLWNEQRIKLKWSFHQTSLAPLRPNLLGDGLAEELLKDYNGQTYWLSVDVHAFAKESKFPKWLNLAFGYGGQDMVRARDSQNLAAGFNNFRQYYFGIDFDLSYIQTDKKWLKVLLFIGDMIRLPAPAIELSQGKFKGHLLYY</sequence>
<evidence type="ECO:0000313" key="3">
    <source>
        <dbReference type="Proteomes" id="UP000095552"/>
    </source>
</evidence>
<dbReference type="OrthoDB" id="9803535at2"/>
<dbReference type="InterPro" id="IPR018736">
    <property type="entry name" value="DUF2279_periplasmic_lipo"/>
</dbReference>
<keyword evidence="3" id="KW-1185">Reference proteome</keyword>
<organism evidence="2 3">
    <name type="scientific">Roseivirga misakiensis</name>
    <dbReference type="NCBI Taxonomy" id="1563681"/>
    <lineage>
        <taxon>Bacteria</taxon>
        <taxon>Pseudomonadati</taxon>
        <taxon>Bacteroidota</taxon>
        <taxon>Cytophagia</taxon>
        <taxon>Cytophagales</taxon>
        <taxon>Roseivirgaceae</taxon>
        <taxon>Roseivirga</taxon>
    </lineage>
</organism>
<feature type="signal peptide" evidence="1">
    <location>
        <begin position="1"/>
        <end position="20"/>
    </location>
</feature>
<dbReference type="AlphaFoldDB" id="A0A1E5T1Z3"/>
<gene>
    <name evidence="2" type="ORF">BFP71_18145</name>
</gene>
<comment type="caution">
    <text evidence="2">The sequence shown here is derived from an EMBL/GenBank/DDBJ whole genome shotgun (WGS) entry which is preliminary data.</text>
</comment>
<dbReference type="Proteomes" id="UP000095552">
    <property type="component" value="Unassembled WGS sequence"/>
</dbReference>
<dbReference type="RefSeq" id="WP_069836822.1">
    <property type="nucleotide sequence ID" value="NZ_MDGQ01000005.1"/>
</dbReference>
<proteinExistence type="predicted"/>
<dbReference type="STRING" id="1563681.BFP71_18145"/>